<dbReference type="EMBL" id="CAKXZT010000166">
    <property type="protein sequence ID" value="CAH2408370.1"/>
    <property type="molecule type" value="Genomic_DNA"/>
</dbReference>
<evidence type="ECO:0000313" key="2">
    <source>
        <dbReference type="EMBL" id="CAH2408370.1"/>
    </source>
</evidence>
<comment type="caution">
    <text evidence="2">The sequence shown here is derived from an EMBL/GenBank/DDBJ whole genome shotgun (WGS) entry which is preliminary data.</text>
</comment>
<evidence type="ECO:0000259" key="1">
    <source>
        <dbReference type="Pfam" id="PF07045"/>
    </source>
</evidence>
<name>A0ABM9EG77_9HYPH</name>
<accession>A0ABM9EG77</accession>
<protein>
    <recommendedName>
        <fullName evidence="1">DUF1330 domain-containing protein</fullName>
    </recommendedName>
</protein>
<keyword evidence="3" id="KW-1185">Reference proteome</keyword>
<dbReference type="Pfam" id="PF07045">
    <property type="entry name" value="DUF1330"/>
    <property type="match status" value="1"/>
</dbReference>
<dbReference type="InterPro" id="IPR011008">
    <property type="entry name" value="Dimeric_a/b-barrel"/>
</dbReference>
<dbReference type="Gene3D" id="3.30.70.100">
    <property type="match status" value="1"/>
</dbReference>
<gene>
    <name evidence="2" type="ORF">MES5069_680075</name>
</gene>
<dbReference type="InterPro" id="IPR010753">
    <property type="entry name" value="DUF1330"/>
</dbReference>
<sequence>MTSPDARAKRRLERSFPYPAAPIVHDDRMKGYWLIIGTKISNDDAQSEYAKLWKPIAEKYQARINPLKVPPLLKEARDARRVVIVEFPSYDLAQACYDDLDYPDVAPLVLYEEFLGFGIVA</sequence>
<dbReference type="SUPFAM" id="SSF54909">
    <property type="entry name" value="Dimeric alpha+beta barrel"/>
    <property type="match status" value="1"/>
</dbReference>
<feature type="domain" description="DUF1330" evidence="1">
    <location>
        <begin position="30"/>
        <end position="106"/>
    </location>
</feature>
<dbReference type="Proteomes" id="UP001153050">
    <property type="component" value="Unassembled WGS sequence"/>
</dbReference>
<reference evidence="2 3" key="1">
    <citation type="submission" date="2022-03" db="EMBL/GenBank/DDBJ databases">
        <authorList>
            <person name="Brunel B."/>
        </authorList>
    </citation>
    <scope>NUCLEOTIDE SEQUENCE [LARGE SCALE GENOMIC DNA]</scope>
    <source>
        <strain evidence="2">STM5069sample</strain>
    </source>
</reference>
<dbReference type="RefSeq" id="WP_254021636.1">
    <property type="nucleotide sequence ID" value="NZ_CAKXZT010000166.1"/>
</dbReference>
<proteinExistence type="predicted"/>
<evidence type="ECO:0000313" key="3">
    <source>
        <dbReference type="Proteomes" id="UP001153050"/>
    </source>
</evidence>
<organism evidence="2 3">
    <name type="scientific">Mesorhizobium escarrei</name>
    <dbReference type="NCBI Taxonomy" id="666018"/>
    <lineage>
        <taxon>Bacteria</taxon>
        <taxon>Pseudomonadati</taxon>
        <taxon>Pseudomonadota</taxon>
        <taxon>Alphaproteobacteria</taxon>
        <taxon>Hyphomicrobiales</taxon>
        <taxon>Phyllobacteriaceae</taxon>
        <taxon>Mesorhizobium</taxon>
    </lineage>
</organism>